<comment type="caution">
    <text evidence="2">The sequence shown here is derived from an EMBL/GenBank/DDBJ whole genome shotgun (WGS) entry which is preliminary data.</text>
</comment>
<protein>
    <submittedName>
        <fullName evidence="2">Uncharacterized protein</fullName>
    </submittedName>
</protein>
<reference evidence="2" key="1">
    <citation type="submission" date="2021-03" db="EMBL/GenBank/DDBJ databases">
        <title>X isolated from Micromonospora tulbaghiae.</title>
        <authorList>
            <person name="Stennett H.L."/>
        </authorList>
    </citation>
    <scope>NUCLEOTIDE SEQUENCE</scope>
    <source>
        <strain evidence="2">28M1-20</strain>
    </source>
</reference>
<dbReference type="Proteomes" id="UP000669887">
    <property type="component" value="Unassembled WGS sequence"/>
</dbReference>
<proteinExistence type="predicted"/>
<evidence type="ECO:0000256" key="1">
    <source>
        <dbReference type="SAM" id="MobiDB-lite"/>
    </source>
</evidence>
<organism evidence="2 3">
    <name type="scientific">Micromonospora tulbaghiae</name>
    <dbReference type="NCBI Taxonomy" id="479978"/>
    <lineage>
        <taxon>Bacteria</taxon>
        <taxon>Bacillati</taxon>
        <taxon>Actinomycetota</taxon>
        <taxon>Actinomycetes</taxon>
        <taxon>Micromonosporales</taxon>
        <taxon>Micromonosporaceae</taxon>
        <taxon>Micromonospora</taxon>
    </lineage>
</organism>
<evidence type="ECO:0000313" key="3">
    <source>
        <dbReference type="Proteomes" id="UP000669887"/>
    </source>
</evidence>
<sequence length="105" mass="10472">MNPSTARASRSSCRPGKYLLDALAAFATPVLAHGPEGGALPTLLAATGDVPAGSLAGPSRFGGVRGPAAATEPSAGANDPDTAGRLWQVSEELTKIRFPLTSSAA</sequence>
<feature type="region of interest" description="Disordered" evidence="1">
    <location>
        <begin position="56"/>
        <end position="84"/>
    </location>
</feature>
<name>A0AAW4JVN7_9ACTN</name>
<dbReference type="AlphaFoldDB" id="A0AAW4JVN7"/>
<evidence type="ECO:0000313" key="2">
    <source>
        <dbReference type="EMBL" id="MBO4143111.1"/>
    </source>
</evidence>
<gene>
    <name evidence="2" type="ORF">J5U46_23450</name>
</gene>
<accession>A0AAW4JVN7</accession>
<dbReference type="Gene3D" id="3.40.50.720">
    <property type="entry name" value="NAD(P)-binding Rossmann-like Domain"/>
    <property type="match status" value="1"/>
</dbReference>
<dbReference type="RefSeq" id="WP_208578011.1">
    <property type="nucleotide sequence ID" value="NZ_JAGFVQ010000059.1"/>
</dbReference>
<dbReference type="EMBL" id="JAGFVQ010000059">
    <property type="protein sequence ID" value="MBO4143111.1"/>
    <property type="molecule type" value="Genomic_DNA"/>
</dbReference>